<keyword evidence="1" id="KW-0472">Membrane</keyword>
<feature type="transmembrane region" description="Helical" evidence="1">
    <location>
        <begin position="6"/>
        <end position="27"/>
    </location>
</feature>
<dbReference type="EMBL" id="JAFDVD010000012">
    <property type="protein sequence ID" value="MBM6401053.1"/>
    <property type="molecule type" value="Genomic_DNA"/>
</dbReference>
<accession>A0ABS2CNP6</accession>
<evidence type="ECO:0000313" key="3">
    <source>
        <dbReference type="Proteomes" id="UP001430172"/>
    </source>
</evidence>
<feature type="transmembrane region" description="Helical" evidence="1">
    <location>
        <begin position="39"/>
        <end position="57"/>
    </location>
</feature>
<organism evidence="2 3">
    <name type="scientific">Phycicoccus sonneratiae</name>
    <dbReference type="NCBI Taxonomy" id="2807628"/>
    <lineage>
        <taxon>Bacteria</taxon>
        <taxon>Bacillati</taxon>
        <taxon>Actinomycetota</taxon>
        <taxon>Actinomycetes</taxon>
        <taxon>Micrococcales</taxon>
        <taxon>Intrasporangiaceae</taxon>
        <taxon>Phycicoccus</taxon>
    </lineage>
</organism>
<feature type="transmembrane region" description="Helical" evidence="1">
    <location>
        <begin position="63"/>
        <end position="83"/>
    </location>
</feature>
<reference evidence="2" key="1">
    <citation type="submission" date="2021-02" db="EMBL/GenBank/DDBJ databases">
        <title>Phycicoccus sp. MQZ13P-5T, whole genome shotgun sequence.</title>
        <authorList>
            <person name="Tuo L."/>
        </authorList>
    </citation>
    <scope>NUCLEOTIDE SEQUENCE</scope>
    <source>
        <strain evidence="2">MQZ13P-5</strain>
    </source>
</reference>
<dbReference type="InterPro" id="IPR018750">
    <property type="entry name" value="DUF2306_membrane"/>
</dbReference>
<dbReference type="RefSeq" id="WP_204131515.1">
    <property type="nucleotide sequence ID" value="NZ_JAFDVD010000012.1"/>
</dbReference>
<dbReference type="Proteomes" id="UP001430172">
    <property type="component" value="Unassembled WGS sequence"/>
</dbReference>
<comment type="caution">
    <text evidence="2">The sequence shown here is derived from an EMBL/GenBank/DDBJ whole genome shotgun (WGS) entry which is preliminary data.</text>
</comment>
<keyword evidence="1" id="KW-0812">Transmembrane</keyword>
<feature type="transmembrane region" description="Helical" evidence="1">
    <location>
        <begin position="128"/>
        <end position="147"/>
    </location>
</feature>
<keyword evidence="3" id="KW-1185">Reference proteome</keyword>
<evidence type="ECO:0000313" key="2">
    <source>
        <dbReference type="EMBL" id="MBM6401053.1"/>
    </source>
</evidence>
<gene>
    <name evidence="2" type="ORF">JQN70_11690</name>
</gene>
<evidence type="ECO:0000256" key="1">
    <source>
        <dbReference type="SAM" id="Phobius"/>
    </source>
</evidence>
<name>A0ABS2CNP6_9MICO</name>
<keyword evidence="1" id="KW-1133">Transmembrane helix</keyword>
<sequence>MHAWTLLIASHVVAALVSVSLGVVQLVRRKGDARHRLLGRVWVVLMLWTAFSSFWIRHLRDGAFSWLHILSLVTLVTVSLGVWRIRSGDVQGHRGNMVGSWLGSAIAMVFALAVPSRMLPTFAVDEPLGAALALACVAATVVVLVLVGDRLARRAAAVPA</sequence>
<protein>
    <submittedName>
        <fullName evidence="2">DUF2306 domain-containing protein</fullName>
    </submittedName>
</protein>
<dbReference type="Pfam" id="PF10067">
    <property type="entry name" value="DUF2306"/>
    <property type="match status" value="1"/>
</dbReference>
<feature type="transmembrane region" description="Helical" evidence="1">
    <location>
        <begin position="95"/>
        <end position="116"/>
    </location>
</feature>
<proteinExistence type="predicted"/>